<dbReference type="InterPro" id="IPR055704">
    <property type="entry name" value="DUF7280"/>
</dbReference>
<dbReference type="Proteomes" id="UP000325405">
    <property type="component" value="Segment"/>
</dbReference>
<proteinExistence type="predicted"/>
<protein>
    <submittedName>
        <fullName evidence="1">Uncharacterized protein</fullName>
    </submittedName>
</protein>
<sequence length="97" mass="10697">MTTTIGHMTKGVELDLFAANDATVLDGMIRAQNALGQITWTKISEQVAFGNFTEVIAEHDDETGRVETRTETRRVVVLDVDNTDVKTAVEAAFWVNV</sequence>
<name>A0A5P8D7Q3_9CAUD</name>
<dbReference type="KEGG" id="vg:60321061"/>
<evidence type="ECO:0000313" key="2">
    <source>
        <dbReference type="Proteomes" id="UP000325405"/>
    </source>
</evidence>
<dbReference type="Pfam" id="PF23946">
    <property type="entry name" value="DUF7280"/>
    <property type="match status" value="1"/>
</dbReference>
<dbReference type="RefSeq" id="YP_009949655.1">
    <property type="nucleotide sequence ID" value="NC_051582.1"/>
</dbReference>
<gene>
    <name evidence="1" type="primary">91</name>
    <name evidence="1" type="ORF">SEA_LILMCDREAMY_91</name>
</gene>
<evidence type="ECO:0000313" key="1">
    <source>
        <dbReference type="EMBL" id="QFP94711.1"/>
    </source>
</evidence>
<dbReference type="EMBL" id="MN284893">
    <property type="protein sequence ID" value="QFP94711.1"/>
    <property type="molecule type" value="Genomic_DNA"/>
</dbReference>
<organism evidence="1 2">
    <name type="scientific">Mycobacterium phage LilMcDreamy</name>
    <dbReference type="NCBI Taxonomy" id="2652422"/>
    <lineage>
        <taxon>Viruses</taxon>
        <taxon>Duplodnaviria</taxon>
        <taxon>Heunggongvirae</taxon>
        <taxon>Uroviricota</taxon>
        <taxon>Caudoviricetes</taxon>
        <taxon>Bclasvirinae</taxon>
        <taxon>Lilmcdreamyvirus</taxon>
        <taxon>Lilmcdreamyvirus lilmcdreamy</taxon>
    </lineage>
</organism>
<keyword evidence="2" id="KW-1185">Reference proteome</keyword>
<accession>A0A5P8D7Q3</accession>
<reference evidence="1 2" key="1">
    <citation type="submission" date="2019-08" db="EMBL/GenBank/DDBJ databases">
        <authorList>
            <person name="Lippold A."/>
            <person name="Marlatt M."/>
            <person name="Cooper K."/>
            <person name="Frohnapfel E."/>
            <person name="Glenski M."/>
            <person name="Johnson H."/>
            <person name="Johnson K."/>
            <person name="Tjaden E."/>
            <person name="Troeh S."/>
            <person name="Hayes S."/>
            <person name="Ettinger A.-S.H."/>
            <person name="Ettinger W.F."/>
            <person name="Haydock J."/>
            <person name="Anders K.R."/>
            <person name="Garlena R.A."/>
            <person name="Russell D.A."/>
            <person name="Pope W.H."/>
            <person name="Jacobs-Sera D."/>
            <person name="Hatfull G.F."/>
        </authorList>
    </citation>
    <scope>NUCLEOTIDE SEQUENCE [LARGE SCALE GENOMIC DNA]</scope>
</reference>
<dbReference type="GeneID" id="60321061"/>